<evidence type="ECO:0000313" key="3">
    <source>
        <dbReference type="Proteomes" id="UP001152320"/>
    </source>
</evidence>
<name>A0A9Q1BBY1_HOLLE</name>
<evidence type="ECO:0000256" key="1">
    <source>
        <dbReference type="SAM" id="Phobius"/>
    </source>
</evidence>
<dbReference type="Proteomes" id="UP001152320">
    <property type="component" value="Chromosome 23"/>
</dbReference>
<comment type="caution">
    <text evidence="2">The sequence shown here is derived from an EMBL/GenBank/DDBJ whole genome shotgun (WGS) entry which is preliminary data.</text>
</comment>
<proteinExistence type="predicted"/>
<protein>
    <submittedName>
        <fullName evidence="2">Uncharacterized protein</fullName>
    </submittedName>
</protein>
<evidence type="ECO:0000313" key="2">
    <source>
        <dbReference type="EMBL" id="KAJ8019564.1"/>
    </source>
</evidence>
<organism evidence="2 3">
    <name type="scientific">Holothuria leucospilota</name>
    <name type="common">Black long sea cucumber</name>
    <name type="synonym">Mertensiothuria leucospilota</name>
    <dbReference type="NCBI Taxonomy" id="206669"/>
    <lineage>
        <taxon>Eukaryota</taxon>
        <taxon>Metazoa</taxon>
        <taxon>Echinodermata</taxon>
        <taxon>Eleutherozoa</taxon>
        <taxon>Echinozoa</taxon>
        <taxon>Holothuroidea</taxon>
        <taxon>Aspidochirotacea</taxon>
        <taxon>Aspidochirotida</taxon>
        <taxon>Holothuriidae</taxon>
        <taxon>Holothuria</taxon>
    </lineage>
</organism>
<feature type="transmembrane region" description="Helical" evidence="1">
    <location>
        <begin position="36"/>
        <end position="61"/>
    </location>
</feature>
<sequence>MPQGVGINKLFTKQTCSSFVKEKSCISPALWKARSIAALIGVNFRITLVLTEIIFVVLKLVSGPSS</sequence>
<accession>A0A9Q1BBY1</accession>
<dbReference type="EMBL" id="JAIZAY010000023">
    <property type="protein sequence ID" value="KAJ8019564.1"/>
    <property type="molecule type" value="Genomic_DNA"/>
</dbReference>
<dbReference type="AlphaFoldDB" id="A0A9Q1BBY1"/>
<gene>
    <name evidence="2" type="ORF">HOLleu_41208</name>
</gene>
<reference evidence="2" key="1">
    <citation type="submission" date="2021-10" db="EMBL/GenBank/DDBJ databases">
        <title>Tropical sea cucumber genome reveals ecological adaptation and Cuvierian tubules defense mechanism.</title>
        <authorList>
            <person name="Chen T."/>
        </authorList>
    </citation>
    <scope>NUCLEOTIDE SEQUENCE</scope>
    <source>
        <strain evidence="2">Nanhai2018</strain>
        <tissue evidence="2">Muscle</tissue>
    </source>
</reference>
<keyword evidence="1" id="KW-0812">Transmembrane</keyword>
<keyword evidence="1" id="KW-1133">Transmembrane helix</keyword>
<keyword evidence="1" id="KW-0472">Membrane</keyword>
<keyword evidence="3" id="KW-1185">Reference proteome</keyword>